<evidence type="ECO:0000313" key="5">
    <source>
        <dbReference type="EMBL" id="KAG5680374.1"/>
    </source>
</evidence>
<dbReference type="Gene3D" id="2.60.450.20">
    <property type="match status" value="1"/>
</dbReference>
<dbReference type="FunFam" id="2.60.450.20:FF:000002">
    <property type="entry name" value="Spindle assembly abnormal 4"/>
    <property type="match status" value="1"/>
</dbReference>
<organism evidence="5 6">
    <name type="scientific">Polypedilum vanderplanki</name>
    <name type="common">Sleeping chironomid midge</name>
    <dbReference type="NCBI Taxonomy" id="319348"/>
    <lineage>
        <taxon>Eukaryota</taxon>
        <taxon>Metazoa</taxon>
        <taxon>Ecdysozoa</taxon>
        <taxon>Arthropoda</taxon>
        <taxon>Hexapoda</taxon>
        <taxon>Insecta</taxon>
        <taxon>Pterygota</taxon>
        <taxon>Neoptera</taxon>
        <taxon>Endopterygota</taxon>
        <taxon>Diptera</taxon>
        <taxon>Nematocera</taxon>
        <taxon>Chironomoidea</taxon>
        <taxon>Chironomidae</taxon>
        <taxon>Chironominae</taxon>
        <taxon>Polypedilum</taxon>
        <taxon>Polypedilum</taxon>
    </lineage>
</organism>
<dbReference type="GO" id="GO:0061511">
    <property type="term" value="P:centriole elongation"/>
    <property type="evidence" value="ECO:0007669"/>
    <property type="project" value="TreeGrafter"/>
</dbReference>
<evidence type="ECO:0000313" key="6">
    <source>
        <dbReference type="Proteomes" id="UP001107558"/>
    </source>
</evidence>
<feature type="domain" description="Centromere protein J C-terminal" evidence="4">
    <location>
        <begin position="840"/>
        <end position="871"/>
    </location>
</feature>
<dbReference type="GO" id="GO:0005813">
    <property type="term" value="C:centrosome"/>
    <property type="evidence" value="ECO:0007669"/>
    <property type="project" value="TreeGrafter"/>
</dbReference>
<feature type="region of interest" description="Disordered" evidence="3">
    <location>
        <begin position="644"/>
        <end position="725"/>
    </location>
</feature>
<comment type="caution">
    <text evidence="5">The sequence shown here is derived from an EMBL/GenBank/DDBJ whole genome shotgun (WGS) entry which is preliminary data.</text>
</comment>
<keyword evidence="2" id="KW-0175">Coiled coil</keyword>
<dbReference type="AlphaFoldDB" id="A0A9J6CFI6"/>
<dbReference type="GO" id="GO:0015631">
    <property type="term" value="F:tubulin binding"/>
    <property type="evidence" value="ECO:0007669"/>
    <property type="project" value="TreeGrafter"/>
</dbReference>
<dbReference type="PANTHER" id="PTHR10331">
    <property type="entry name" value="T COMPLEX PROTEIN 10"/>
    <property type="match status" value="1"/>
</dbReference>
<name>A0A9J6CFI6_POLVA</name>
<dbReference type="PANTHER" id="PTHR10331:SF6">
    <property type="entry name" value="SPINDLE ASSEMBLY ABNORMAL 4"/>
    <property type="match status" value="1"/>
</dbReference>
<evidence type="ECO:0000256" key="3">
    <source>
        <dbReference type="SAM" id="MobiDB-lite"/>
    </source>
</evidence>
<evidence type="ECO:0000259" key="4">
    <source>
        <dbReference type="Pfam" id="PF07202"/>
    </source>
</evidence>
<feature type="domain" description="Centromere protein J C-terminal" evidence="4">
    <location>
        <begin position="798"/>
        <end position="830"/>
    </location>
</feature>
<dbReference type="Pfam" id="PF07202">
    <property type="entry name" value="Tcp10_C"/>
    <property type="match status" value="3"/>
</dbReference>
<gene>
    <name evidence="5" type="ORF">PVAND_009883</name>
</gene>
<dbReference type="InterPro" id="IPR047002">
    <property type="entry name" value="Tcp10_C_sf"/>
</dbReference>
<dbReference type="EMBL" id="JADBJN010000001">
    <property type="protein sequence ID" value="KAG5680374.1"/>
    <property type="molecule type" value="Genomic_DNA"/>
</dbReference>
<protein>
    <recommendedName>
        <fullName evidence="4">Centromere protein J C-terminal domain-containing protein</fullName>
    </recommendedName>
</protein>
<evidence type="ECO:0000256" key="2">
    <source>
        <dbReference type="SAM" id="Coils"/>
    </source>
</evidence>
<keyword evidence="6" id="KW-1185">Reference proteome</keyword>
<accession>A0A9J6CFI6</accession>
<comment type="similarity">
    <text evidence="1">Belongs to the TCP10 family.</text>
</comment>
<feature type="coiled-coil region" evidence="2">
    <location>
        <begin position="472"/>
        <end position="630"/>
    </location>
</feature>
<dbReference type="GO" id="GO:0060271">
    <property type="term" value="P:cilium assembly"/>
    <property type="evidence" value="ECO:0007669"/>
    <property type="project" value="TreeGrafter"/>
</dbReference>
<dbReference type="Proteomes" id="UP001107558">
    <property type="component" value="Chromosome 1"/>
</dbReference>
<feature type="compositionally biased region" description="Basic and acidic residues" evidence="3">
    <location>
        <begin position="652"/>
        <end position="671"/>
    </location>
</feature>
<dbReference type="OrthoDB" id="10252174at2759"/>
<dbReference type="InterPro" id="IPR009852">
    <property type="entry name" value="CENPJ_C_dom"/>
</dbReference>
<feature type="domain" description="Centromere protein J C-terminal" evidence="4">
    <location>
        <begin position="875"/>
        <end position="905"/>
    </location>
</feature>
<evidence type="ECO:0000256" key="1">
    <source>
        <dbReference type="ARBA" id="ARBA00005627"/>
    </source>
</evidence>
<sequence>MEGGIEQLQKKLEELKQYHEEQRNFIMTNNSSQNSGLTKEQMQLCEILGISISSFLEIHKEEKYELDEILRSEAFSDDEDPVISQNEIESIDDSDIEYHGDNEKLVTSPIKEYNNELVENVKIPIKKIQKTTQQKEEEEGNTEEKPVIKRPFLKRGAGIEKKFGIPPDKFDLKKLPRYKYQDRVQKTLAKTKNKAYSKEPIQMDQNTKDTIKKVLKKPEIKPATMTTTESKDLVIPSNIHLKVPKETQQLPPPPQLLVEKYIKPAASEPIKETPKNPKVMKGSSWSQILTSNTIADCSINFNDIMNPTIDKDPNETSIFQLLEQQLKNLNINQSPDSVTRLLASLQNQQQHNESDDTIVNPNDPIIPSMSHVNLEIHPQPNEIQKKIILDDDDDETDEDDDDDGENSDARVRFAENVEVLNDDENSTILSSDLEGVELSQTSTPNERQKFLEFKKKMLGTHRQPQVQITENVKDLEQKAYLLKIKLEEIENEKTKIMKLRSEIELEKIQLEQDREDMIERLKDEKIKMEMELHDERLKIEQQKQKLDNLLRAAKTPSKKEREEIAKLKETVDELKEEMKSKESRHASAQARYRSQIKQLEKENQTLKLELEAVKKDNKKMEVANARLKRDTNNKMLQEINKNIAKLAQPDSANKKTDTKKKDQQVRRKSEPTKPISRKRVQSVPDLSSKSSESVSESENEENDKNFNPTRPRIMDPIKKVSKSSSSSEILSEMKREIVNADGSKDIWYPNGNLKKISADGMNIRMLYYNKDIKETNITEGTVKYYYADSNTWHTTYIDGLEILEYPNGQIEHRYKDGTIEVHHTDGSIRITNKNWKDEIQEEWKLADGTTAKIYKNGTKILTFANGQREVHTSNHKRREYPDGTVKLMYEDGTMETRYSNGRIRVKDKDGNLISDNISR</sequence>
<dbReference type="InterPro" id="IPR026581">
    <property type="entry name" value="TCP10L/CENPJ"/>
</dbReference>
<reference evidence="5" key="1">
    <citation type="submission" date="2021-03" db="EMBL/GenBank/DDBJ databases">
        <title>Chromosome level genome of the anhydrobiotic midge Polypedilum vanderplanki.</title>
        <authorList>
            <person name="Yoshida Y."/>
            <person name="Kikawada T."/>
            <person name="Gusev O."/>
        </authorList>
    </citation>
    <scope>NUCLEOTIDE SEQUENCE</scope>
    <source>
        <strain evidence="5">NIAS01</strain>
        <tissue evidence="5">Whole body or cell culture</tissue>
    </source>
</reference>
<proteinExistence type="inferred from homology"/>
<dbReference type="GO" id="GO:0005814">
    <property type="term" value="C:centriole"/>
    <property type="evidence" value="ECO:0007669"/>
    <property type="project" value="TreeGrafter"/>
</dbReference>